<evidence type="ECO:0000256" key="1">
    <source>
        <dbReference type="SAM" id="Phobius"/>
    </source>
</evidence>
<evidence type="ECO:0000313" key="2">
    <source>
        <dbReference type="EMBL" id="SMP17435.1"/>
    </source>
</evidence>
<reference evidence="2 3" key="1">
    <citation type="submission" date="2017-05" db="EMBL/GenBank/DDBJ databases">
        <authorList>
            <person name="Varghese N."/>
            <person name="Submissions S."/>
        </authorList>
    </citation>
    <scope>NUCLEOTIDE SEQUENCE [LARGE SCALE GENOMIC DNA]</scope>
    <source>
        <strain evidence="2 3">DSM 29734</strain>
    </source>
</reference>
<proteinExistence type="predicted"/>
<sequence>MASPFYFEDTVLMYLFQVYLAAHWDWRDTKVSEYPKAWVLSLTAVAVIFTFLPAWAGAWALVFYPIGWVTVLPGLILAGKKRHRAHELLADQVNQPRKTKKLIERGQGKK</sequence>
<gene>
    <name evidence="2" type="ORF">SAMN06265373_103140</name>
</gene>
<comment type="caution">
    <text evidence="2">The sequence shown here is derived from an EMBL/GenBank/DDBJ whole genome shotgun (WGS) entry which is preliminary data.</text>
</comment>
<dbReference type="Proteomes" id="UP001157961">
    <property type="component" value="Unassembled WGS sequence"/>
</dbReference>
<keyword evidence="3" id="KW-1185">Reference proteome</keyword>
<keyword evidence="1" id="KW-0812">Transmembrane</keyword>
<feature type="transmembrane region" description="Helical" evidence="1">
    <location>
        <begin position="62"/>
        <end position="79"/>
    </location>
</feature>
<keyword evidence="1" id="KW-1133">Transmembrane helix</keyword>
<feature type="transmembrane region" description="Helical" evidence="1">
    <location>
        <begin position="6"/>
        <end position="26"/>
    </location>
</feature>
<name>A0ABY1NTX4_9RHOB</name>
<evidence type="ECO:0000313" key="3">
    <source>
        <dbReference type="Proteomes" id="UP001157961"/>
    </source>
</evidence>
<feature type="transmembrane region" description="Helical" evidence="1">
    <location>
        <begin position="38"/>
        <end position="56"/>
    </location>
</feature>
<keyword evidence="1" id="KW-0472">Membrane</keyword>
<accession>A0ABY1NTX4</accession>
<organism evidence="2 3">
    <name type="scientific">Shimia sagamensis</name>
    <dbReference type="NCBI Taxonomy" id="1566352"/>
    <lineage>
        <taxon>Bacteria</taxon>
        <taxon>Pseudomonadati</taxon>
        <taxon>Pseudomonadota</taxon>
        <taxon>Alphaproteobacteria</taxon>
        <taxon>Rhodobacterales</taxon>
        <taxon>Roseobacteraceae</taxon>
    </lineage>
</organism>
<dbReference type="EMBL" id="FXTY01000003">
    <property type="protein sequence ID" value="SMP17435.1"/>
    <property type="molecule type" value="Genomic_DNA"/>
</dbReference>
<protein>
    <submittedName>
        <fullName evidence="2">Uncharacterized protein</fullName>
    </submittedName>
</protein>
<dbReference type="RefSeq" id="WP_283425601.1">
    <property type="nucleotide sequence ID" value="NZ_FXTY01000003.1"/>
</dbReference>